<dbReference type="PANTHER" id="PTHR30061">
    <property type="entry name" value="MALTOSE-BINDING PERIPLASMIC PROTEIN"/>
    <property type="match status" value="1"/>
</dbReference>
<dbReference type="Proteomes" id="UP000019772">
    <property type="component" value="Chromosome"/>
</dbReference>
<keyword evidence="2" id="KW-0813">Transport</keyword>
<dbReference type="GO" id="GO:0015768">
    <property type="term" value="P:maltose transport"/>
    <property type="evidence" value="ECO:0007669"/>
    <property type="project" value="TreeGrafter"/>
</dbReference>
<dbReference type="PATRIC" id="fig|1268072.3.peg.2399"/>
<dbReference type="AlphaFoldDB" id="X4ZCC5"/>
<evidence type="ECO:0000256" key="2">
    <source>
        <dbReference type="ARBA" id="ARBA00022448"/>
    </source>
</evidence>
<feature type="signal peptide" evidence="4">
    <location>
        <begin position="1"/>
        <end position="19"/>
    </location>
</feature>
<dbReference type="eggNOG" id="COG2182">
    <property type="taxonomic scope" value="Bacteria"/>
</dbReference>
<evidence type="ECO:0000256" key="4">
    <source>
        <dbReference type="SAM" id="SignalP"/>
    </source>
</evidence>
<sequence>MAKKLGLLALCMMLMFALAACGGKPGSGNAETGNAAANAGGEATAEATEELTPEPGAQLTFWTIKDDFTNYAAAEFEKKYGIKVTVEDVAYWDSVARLTTDGPAGTGADVLGINNDGLGGAVKAGVVLPNDYFEEETKSINRKMAVDASTIDGILYGYPRNVYTYSLYVNKDLVKDTKLDTWDDIIAFSKKYNDVKNNKYGFMFEGSNAFYDVAFMTGYGGYVFGSGETDPHDIGVNNEGSVQGMKFFQTLREIMPLKLSDATRDVKTGLWESGKLAINMDGSWNIGNYGKLPFKVEVIPLPAMPGGKEPIVLAGNTSYYVSSYSKYPNAAKIFASFITSKEMQIKDNQMTGIIPAAEGIDNDPSIRKDAIMQGFFKQMKNSQMMSNRTEMEYFWNYMGPAFDDIWNGADVKATLDKAAEGMKSSIEAK</sequence>
<gene>
    <name evidence="5" type="ORF">PSAB_11540</name>
</gene>
<dbReference type="STRING" id="1268072.PSAB_11540"/>
<dbReference type="OrthoDB" id="9766758at2"/>
<dbReference type="PROSITE" id="PS51257">
    <property type="entry name" value="PROKAR_LIPOPROTEIN"/>
    <property type="match status" value="1"/>
</dbReference>
<dbReference type="GO" id="GO:0055052">
    <property type="term" value="C:ATP-binding cassette (ABC) transporter complex, substrate-binding subunit-containing"/>
    <property type="evidence" value="ECO:0007669"/>
    <property type="project" value="TreeGrafter"/>
</dbReference>
<dbReference type="EMBL" id="CP004078">
    <property type="protein sequence ID" value="AHV97236.1"/>
    <property type="molecule type" value="Genomic_DNA"/>
</dbReference>
<dbReference type="PANTHER" id="PTHR30061:SF50">
    <property type="entry name" value="MALTOSE_MALTODEXTRIN-BINDING PERIPLASMIC PROTEIN"/>
    <property type="match status" value="1"/>
</dbReference>
<keyword evidence="6" id="KW-1185">Reference proteome</keyword>
<dbReference type="RefSeq" id="WP_051529759.1">
    <property type="nucleotide sequence ID" value="NZ_CP004078.1"/>
</dbReference>
<dbReference type="Gene3D" id="3.40.190.10">
    <property type="entry name" value="Periplasmic binding protein-like II"/>
    <property type="match status" value="2"/>
</dbReference>
<evidence type="ECO:0000313" key="5">
    <source>
        <dbReference type="EMBL" id="AHV97236.1"/>
    </source>
</evidence>
<protein>
    <submittedName>
        <fullName evidence="5">Family 1 extracellular solute-binding protein</fullName>
    </submittedName>
</protein>
<dbReference type="HOGENOM" id="CLU_031285_17_2_9"/>
<dbReference type="GO" id="GO:0042956">
    <property type="term" value="P:maltodextrin transmembrane transport"/>
    <property type="evidence" value="ECO:0007669"/>
    <property type="project" value="TreeGrafter"/>
</dbReference>
<keyword evidence="3 4" id="KW-0732">Signal</keyword>
<evidence type="ECO:0000313" key="6">
    <source>
        <dbReference type="Proteomes" id="UP000019772"/>
    </source>
</evidence>
<dbReference type="Pfam" id="PF13416">
    <property type="entry name" value="SBP_bac_8"/>
    <property type="match status" value="1"/>
</dbReference>
<organism evidence="5 6">
    <name type="scientific">Paenibacillus sabinae T27</name>
    <dbReference type="NCBI Taxonomy" id="1268072"/>
    <lineage>
        <taxon>Bacteria</taxon>
        <taxon>Bacillati</taxon>
        <taxon>Bacillota</taxon>
        <taxon>Bacilli</taxon>
        <taxon>Bacillales</taxon>
        <taxon>Paenibacillaceae</taxon>
        <taxon>Paenibacillus</taxon>
    </lineage>
</organism>
<comment type="similarity">
    <text evidence="1">Belongs to the bacterial solute-binding protein 1 family.</text>
</comment>
<name>X4ZCC5_9BACL</name>
<proteinExistence type="inferred from homology"/>
<dbReference type="KEGG" id="psab:PSAB_11540"/>
<dbReference type="GO" id="GO:1901982">
    <property type="term" value="F:maltose binding"/>
    <property type="evidence" value="ECO:0007669"/>
    <property type="project" value="TreeGrafter"/>
</dbReference>
<reference evidence="5 6" key="1">
    <citation type="journal article" date="2014" name="PLoS Genet.">
        <title>Comparative Genomic Analysis of N2-Fixing and Non-N2-Fixing Paenibacillus spp.: Organization, Evolution and Expression of the Nitrogen Fixation Genes.</title>
        <authorList>
            <person name="Xie J.B."/>
            <person name="Du Z."/>
            <person name="Bai L."/>
            <person name="Tian C."/>
            <person name="Zhang Y."/>
            <person name="Xie J.Y."/>
            <person name="Wang T."/>
            <person name="Liu X."/>
            <person name="Chen X."/>
            <person name="Cheng Q."/>
            <person name="Chen S."/>
            <person name="Li J."/>
        </authorList>
    </citation>
    <scope>NUCLEOTIDE SEQUENCE [LARGE SCALE GENOMIC DNA]</scope>
    <source>
        <strain evidence="5 6">T27</strain>
    </source>
</reference>
<evidence type="ECO:0000256" key="1">
    <source>
        <dbReference type="ARBA" id="ARBA00008520"/>
    </source>
</evidence>
<accession>X4ZCC5</accession>
<evidence type="ECO:0000256" key="3">
    <source>
        <dbReference type="ARBA" id="ARBA00022729"/>
    </source>
</evidence>
<feature type="chain" id="PRO_5038462710" evidence="4">
    <location>
        <begin position="20"/>
        <end position="429"/>
    </location>
</feature>
<dbReference type="InterPro" id="IPR006059">
    <property type="entry name" value="SBP"/>
</dbReference>
<dbReference type="SUPFAM" id="SSF53850">
    <property type="entry name" value="Periplasmic binding protein-like II"/>
    <property type="match status" value="1"/>
</dbReference>